<evidence type="ECO:0000256" key="2">
    <source>
        <dbReference type="ARBA" id="ARBA00007886"/>
    </source>
</evidence>
<name>A0A161P9L2_9BACI</name>
<dbReference type="EMBL" id="LTAO01000034">
    <property type="protein sequence ID" value="KYG28254.1"/>
    <property type="molecule type" value="Genomic_DNA"/>
</dbReference>
<dbReference type="RefSeq" id="WP_061949676.1">
    <property type="nucleotide sequence ID" value="NZ_LTAO01000034.1"/>
</dbReference>
<dbReference type="Pfam" id="PF05504">
    <property type="entry name" value="Spore_GerAC"/>
    <property type="match status" value="1"/>
</dbReference>
<keyword evidence="5" id="KW-0472">Membrane</keyword>
<gene>
    <name evidence="10" type="ORF">AZF04_10170</name>
</gene>
<organism evidence="10 11">
    <name type="scientific">Alkalihalobacillus trypoxylicola</name>
    <dbReference type="NCBI Taxonomy" id="519424"/>
    <lineage>
        <taxon>Bacteria</taxon>
        <taxon>Bacillati</taxon>
        <taxon>Bacillota</taxon>
        <taxon>Bacilli</taxon>
        <taxon>Bacillales</taxon>
        <taxon>Bacillaceae</taxon>
        <taxon>Alkalihalobacillus</taxon>
    </lineage>
</organism>
<evidence type="ECO:0000313" key="10">
    <source>
        <dbReference type="EMBL" id="KYG28254.1"/>
    </source>
</evidence>
<keyword evidence="6" id="KW-0564">Palmitate</keyword>
<evidence type="ECO:0000256" key="5">
    <source>
        <dbReference type="ARBA" id="ARBA00023136"/>
    </source>
</evidence>
<evidence type="ECO:0000256" key="3">
    <source>
        <dbReference type="ARBA" id="ARBA00022544"/>
    </source>
</evidence>
<dbReference type="InterPro" id="IPR008844">
    <property type="entry name" value="Spore_GerAC-like"/>
</dbReference>
<dbReference type="InterPro" id="IPR046953">
    <property type="entry name" value="Spore_GerAC-like_C"/>
</dbReference>
<comment type="similarity">
    <text evidence="2">Belongs to the GerABKC lipoprotein family.</text>
</comment>
<keyword evidence="11" id="KW-1185">Reference proteome</keyword>
<accession>A0A161P9L2</accession>
<evidence type="ECO:0000256" key="6">
    <source>
        <dbReference type="ARBA" id="ARBA00023139"/>
    </source>
</evidence>
<evidence type="ECO:0000256" key="4">
    <source>
        <dbReference type="ARBA" id="ARBA00022729"/>
    </source>
</evidence>
<dbReference type="GO" id="GO:0009847">
    <property type="term" value="P:spore germination"/>
    <property type="evidence" value="ECO:0007669"/>
    <property type="project" value="InterPro"/>
</dbReference>
<evidence type="ECO:0000256" key="1">
    <source>
        <dbReference type="ARBA" id="ARBA00004635"/>
    </source>
</evidence>
<dbReference type="PROSITE" id="PS51257">
    <property type="entry name" value="PROKAR_LIPOPROTEIN"/>
    <property type="match status" value="1"/>
</dbReference>
<evidence type="ECO:0000259" key="8">
    <source>
        <dbReference type="Pfam" id="PF05504"/>
    </source>
</evidence>
<comment type="caution">
    <text evidence="10">The sequence shown here is derived from an EMBL/GenBank/DDBJ whole genome shotgun (WGS) entry which is preliminary data.</text>
</comment>
<reference evidence="10" key="1">
    <citation type="submission" date="2016-02" db="EMBL/GenBank/DDBJ databases">
        <title>Genome sequence of Bacillus trypoxylicola KCTC 13244(T).</title>
        <authorList>
            <person name="Jeong H."/>
            <person name="Park S.-H."/>
            <person name="Choi S.-K."/>
        </authorList>
    </citation>
    <scope>NUCLEOTIDE SEQUENCE [LARGE SCALE GENOMIC DNA]</scope>
    <source>
        <strain evidence="10">KCTC 13244</strain>
    </source>
</reference>
<sequence length="372" mass="43083">MRKIGFLMMCVFFLFGCWDSRNIEQISIVVGMGLEVSEENDEDIRLLAQYILPSESSEFGNTEKKQVTISTEGYTLHEALRKVSLMDNPILTDHMLVLIIHEDTLEKWNLNQFISQLIKDDHTRRSVFVFLSKQPIKELFEIDTPKGMIPSRIIEELLRNKDRSVEILDKVTLGKVSGSLQANQSFVLQSISSRENRLELSEARVIEKGQIKNGSLSLEEISGLNWLIGDIQGGVEEINLKGDRYSLEIFDANLEKMSMSEKEDKIHIDIRVSTEGRLSEDWNMNEDAFDELYIKEIENGFKEEIEKKVFHIIDKLQNDYQTDPIGFFKYARIKLPSFWEQHEEEWNQYFSEAEINFSADVKITDFGSKGQS</sequence>
<proteinExistence type="inferred from homology"/>
<dbReference type="AlphaFoldDB" id="A0A161P9L2"/>
<dbReference type="OrthoDB" id="2569624at2"/>
<dbReference type="InterPro" id="IPR057336">
    <property type="entry name" value="GerAC_N"/>
</dbReference>
<feature type="domain" description="Spore germination GerAC-like C-terminal" evidence="8">
    <location>
        <begin position="205"/>
        <end position="367"/>
    </location>
</feature>
<dbReference type="PANTHER" id="PTHR35789">
    <property type="entry name" value="SPORE GERMINATION PROTEIN B3"/>
    <property type="match status" value="1"/>
</dbReference>
<dbReference type="GO" id="GO:0016020">
    <property type="term" value="C:membrane"/>
    <property type="evidence" value="ECO:0007669"/>
    <property type="project" value="UniProtKB-SubCell"/>
</dbReference>
<protein>
    <submittedName>
        <fullName evidence="10">Uncharacterized protein</fullName>
    </submittedName>
</protein>
<dbReference type="Gene3D" id="6.20.190.10">
    <property type="entry name" value="Nutrient germinant receptor protein C, domain 1"/>
    <property type="match status" value="1"/>
</dbReference>
<evidence type="ECO:0000256" key="7">
    <source>
        <dbReference type="ARBA" id="ARBA00023288"/>
    </source>
</evidence>
<dbReference type="STRING" id="519424.AZF04_10170"/>
<keyword evidence="4" id="KW-0732">Signal</keyword>
<dbReference type="Pfam" id="PF25198">
    <property type="entry name" value="Spore_GerAC_N"/>
    <property type="match status" value="1"/>
</dbReference>
<dbReference type="Gene3D" id="3.30.300.210">
    <property type="entry name" value="Nutrient germinant receptor protein C, domain 3"/>
    <property type="match status" value="1"/>
</dbReference>
<dbReference type="PANTHER" id="PTHR35789:SF1">
    <property type="entry name" value="SPORE GERMINATION PROTEIN B3"/>
    <property type="match status" value="1"/>
</dbReference>
<comment type="subcellular location">
    <subcellularLocation>
        <location evidence="1">Membrane</location>
        <topology evidence="1">Lipid-anchor</topology>
    </subcellularLocation>
</comment>
<evidence type="ECO:0000259" key="9">
    <source>
        <dbReference type="Pfam" id="PF25198"/>
    </source>
</evidence>
<keyword evidence="7" id="KW-0449">Lipoprotein</keyword>
<dbReference type="Proteomes" id="UP000075806">
    <property type="component" value="Unassembled WGS sequence"/>
</dbReference>
<dbReference type="NCBIfam" id="TIGR02887">
    <property type="entry name" value="spore_ger_x_C"/>
    <property type="match status" value="1"/>
</dbReference>
<dbReference type="InterPro" id="IPR038501">
    <property type="entry name" value="Spore_GerAC_C_sf"/>
</dbReference>
<evidence type="ECO:0000313" key="11">
    <source>
        <dbReference type="Proteomes" id="UP000075806"/>
    </source>
</evidence>
<keyword evidence="3" id="KW-0309">Germination</keyword>
<feature type="domain" description="Spore germination protein N-terminal" evidence="9">
    <location>
        <begin position="19"/>
        <end position="192"/>
    </location>
</feature>